<evidence type="ECO:0000313" key="1">
    <source>
        <dbReference type="EMBL" id="MFD1128602.1"/>
    </source>
</evidence>
<reference evidence="2" key="1">
    <citation type="journal article" date="2019" name="Int. J. Syst. Evol. Microbiol.">
        <title>The Global Catalogue of Microorganisms (GCM) 10K type strain sequencing project: providing services to taxonomists for standard genome sequencing and annotation.</title>
        <authorList>
            <consortium name="The Broad Institute Genomics Platform"/>
            <consortium name="The Broad Institute Genome Sequencing Center for Infectious Disease"/>
            <person name="Wu L."/>
            <person name="Ma J."/>
        </authorList>
    </citation>
    <scope>NUCLEOTIDE SEQUENCE [LARGE SCALE GENOMIC DNA]</scope>
    <source>
        <strain evidence="2">CCUG 53519</strain>
    </source>
</reference>
<gene>
    <name evidence="1" type="ORF">ACFQ3J_10490</name>
</gene>
<sequence length="101" mass="11368">MAVSSSQAYRRHLSVEFTEEDLLVHLRKSITLSVGLNKIRGLKEAASKSIGLRQGTEMARLELKTILAKYELIQLQFEELDVKIDCLLDEIPGVFAHIGFP</sequence>
<dbReference type="RefSeq" id="WP_251585051.1">
    <property type="nucleotide sequence ID" value="NZ_JBHTKX010000001.1"/>
</dbReference>
<keyword evidence="2" id="KW-1185">Reference proteome</keyword>
<accession>A0ABW3PSP4</accession>
<comment type="caution">
    <text evidence="1">The sequence shown here is derived from an EMBL/GenBank/DDBJ whole genome shotgun (WGS) entry which is preliminary data.</text>
</comment>
<evidence type="ECO:0000313" key="2">
    <source>
        <dbReference type="Proteomes" id="UP001597169"/>
    </source>
</evidence>
<protein>
    <submittedName>
        <fullName evidence="1">Uncharacterized protein</fullName>
    </submittedName>
</protein>
<organism evidence="1 2">
    <name type="scientific">Paenibacillus provencensis</name>
    <dbReference type="NCBI Taxonomy" id="441151"/>
    <lineage>
        <taxon>Bacteria</taxon>
        <taxon>Bacillati</taxon>
        <taxon>Bacillota</taxon>
        <taxon>Bacilli</taxon>
        <taxon>Bacillales</taxon>
        <taxon>Paenibacillaceae</taxon>
        <taxon>Paenibacillus</taxon>
    </lineage>
</organism>
<dbReference type="EMBL" id="JBHTKX010000001">
    <property type="protein sequence ID" value="MFD1128602.1"/>
    <property type="molecule type" value="Genomic_DNA"/>
</dbReference>
<dbReference type="Proteomes" id="UP001597169">
    <property type="component" value="Unassembled WGS sequence"/>
</dbReference>
<name>A0ABW3PSP4_9BACL</name>
<proteinExistence type="predicted"/>